<keyword evidence="2" id="KW-1185">Reference proteome</keyword>
<name>A0AAU9KCV5_9CILI</name>
<reference evidence="1" key="1">
    <citation type="submission" date="2021-09" db="EMBL/GenBank/DDBJ databases">
        <authorList>
            <consortium name="AG Swart"/>
            <person name="Singh M."/>
            <person name="Singh A."/>
            <person name="Seah K."/>
            <person name="Emmerich C."/>
        </authorList>
    </citation>
    <scope>NUCLEOTIDE SEQUENCE</scope>
    <source>
        <strain evidence="1">ATCC30299</strain>
    </source>
</reference>
<proteinExistence type="predicted"/>
<evidence type="ECO:0000313" key="2">
    <source>
        <dbReference type="Proteomes" id="UP001162131"/>
    </source>
</evidence>
<accession>A0AAU9KCV5</accession>
<sequence>MTVILCKNLNEKIKFLEELERYFKELALTFVTTDIGLSFVNLNNRGICRWGKKIFCKLILFWQEIS</sequence>
<dbReference type="AlphaFoldDB" id="A0AAU9KCV5"/>
<protein>
    <submittedName>
        <fullName evidence="1">Uncharacterized protein</fullName>
    </submittedName>
</protein>
<organism evidence="1 2">
    <name type="scientific">Blepharisma stoltei</name>
    <dbReference type="NCBI Taxonomy" id="1481888"/>
    <lineage>
        <taxon>Eukaryota</taxon>
        <taxon>Sar</taxon>
        <taxon>Alveolata</taxon>
        <taxon>Ciliophora</taxon>
        <taxon>Postciliodesmatophora</taxon>
        <taxon>Heterotrichea</taxon>
        <taxon>Heterotrichida</taxon>
        <taxon>Blepharismidae</taxon>
        <taxon>Blepharisma</taxon>
    </lineage>
</organism>
<evidence type="ECO:0000313" key="1">
    <source>
        <dbReference type="EMBL" id="CAG9335114.1"/>
    </source>
</evidence>
<gene>
    <name evidence="1" type="ORF">BSTOLATCC_MIC62692</name>
</gene>
<dbReference type="EMBL" id="CAJZBQ010000060">
    <property type="protein sequence ID" value="CAG9335114.1"/>
    <property type="molecule type" value="Genomic_DNA"/>
</dbReference>
<comment type="caution">
    <text evidence="1">The sequence shown here is derived from an EMBL/GenBank/DDBJ whole genome shotgun (WGS) entry which is preliminary data.</text>
</comment>
<dbReference type="Proteomes" id="UP001162131">
    <property type="component" value="Unassembled WGS sequence"/>
</dbReference>